<dbReference type="Pfam" id="PF00593">
    <property type="entry name" value="TonB_dep_Rec_b-barrel"/>
    <property type="match status" value="1"/>
</dbReference>
<dbReference type="PANTHER" id="PTHR30069:SF29">
    <property type="entry name" value="HEMOGLOBIN AND HEMOGLOBIN-HAPTOGLOBIN-BINDING PROTEIN 1-RELATED"/>
    <property type="match status" value="1"/>
</dbReference>
<keyword evidence="4 11" id="KW-1134">Transmembrane beta strand</keyword>
<dbReference type="EMBL" id="BSNM01000006">
    <property type="protein sequence ID" value="GLQ30530.1"/>
    <property type="molecule type" value="Genomic_DNA"/>
</dbReference>
<evidence type="ECO:0000256" key="3">
    <source>
        <dbReference type="ARBA" id="ARBA00022448"/>
    </source>
</evidence>
<gene>
    <name evidence="15" type="primary">bfrA</name>
    <name evidence="15" type="ORF">GCM10007876_10080</name>
</gene>
<evidence type="ECO:0000313" key="16">
    <source>
        <dbReference type="Proteomes" id="UP001161389"/>
    </source>
</evidence>
<evidence type="ECO:0000256" key="8">
    <source>
        <dbReference type="ARBA" id="ARBA00023136"/>
    </source>
</evidence>
<evidence type="ECO:0000256" key="10">
    <source>
        <dbReference type="ARBA" id="ARBA00023237"/>
    </source>
</evidence>
<dbReference type="InterPro" id="IPR036942">
    <property type="entry name" value="Beta-barrel_TonB_sf"/>
</dbReference>
<keyword evidence="8 11" id="KW-0472">Membrane</keyword>
<name>A0AA37S922_9GAMM</name>
<evidence type="ECO:0000256" key="9">
    <source>
        <dbReference type="ARBA" id="ARBA00023170"/>
    </source>
</evidence>
<evidence type="ECO:0000256" key="1">
    <source>
        <dbReference type="ARBA" id="ARBA00004571"/>
    </source>
</evidence>
<dbReference type="InterPro" id="IPR039426">
    <property type="entry name" value="TonB-dep_rcpt-like"/>
</dbReference>
<feature type="domain" description="TonB-dependent receptor-like beta-barrel" evidence="13">
    <location>
        <begin position="221"/>
        <end position="622"/>
    </location>
</feature>
<comment type="similarity">
    <text evidence="2">Belongs to the TonB-dependent receptor family. Hemoglobin/haptoglobin binding protein subfamily.</text>
</comment>
<keyword evidence="5 11" id="KW-0812">Transmembrane</keyword>
<comment type="caution">
    <text evidence="15">The sequence shown here is derived from an EMBL/GenBank/DDBJ whole genome shotgun (WGS) entry which is preliminary data.</text>
</comment>
<accession>A0AA37S922</accession>
<dbReference type="PANTHER" id="PTHR30069">
    <property type="entry name" value="TONB-DEPENDENT OUTER MEMBRANE RECEPTOR"/>
    <property type="match status" value="1"/>
</dbReference>
<dbReference type="Proteomes" id="UP001161389">
    <property type="component" value="Unassembled WGS sequence"/>
</dbReference>
<dbReference type="InterPro" id="IPR000531">
    <property type="entry name" value="Beta-barrel_TonB"/>
</dbReference>
<evidence type="ECO:0000256" key="11">
    <source>
        <dbReference type="PROSITE-ProRule" id="PRU01360"/>
    </source>
</evidence>
<evidence type="ECO:0000259" key="14">
    <source>
        <dbReference type="Pfam" id="PF07715"/>
    </source>
</evidence>
<dbReference type="InterPro" id="IPR037066">
    <property type="entry name" value="Plug_dom_sf"/>
</dbReference>
<keyword evidence="9" id="KW-0675">Receptor</keyword>
<keyword evidence="6" id="KW-0732">Signal</keyword>
<dbReference type="SUPFAM" id="SSF56935">
    <property type="entry name" value="Porins"/>
    <property type="match status" value="1"/>
</dbReference>
<dbReference type="Pfam" id="PF07715">
    <property type="entry name" value="Plug"/>
    <property type="match status" value="1"/>
</dbReference>
<dbReference type="InterPro" id="IPR012910">
    <property type="entry name" value="Plug_dom"/>
</dbReference>
<keyword evidence="7 12" id="KW-0798">TonB box</keyword>
<dbReference type="AlphaFoldDB" id="A0AA37S922"/>
<keyword evidence="10 11" id="KW-0998">Cell outer membrane</keyword>
<proteinExistence type="inferred from homology"/>
<dbReference type="GO" id="GO:0009279">
    <property type="term" value="C:cell outer membrane"/>
    <property type="evidence" value="ECO:0007669"/>
    <property type="project" value="UniProtKB-SubCell"/>
</dbReference>
<dbReference type="Gene3D" id="2.170.130.10">
    <property type="entry name" value="TonB-dependent receptor, plug domain"/>
    <property type="match status" value="1"/>
</dbReference>
<evidence type="ECO:0000256" key="5">
    <source>
        <dbReference type="ARBA" id="ARBA00022692"/>
    </source>
</evidence>
<reference evidence="15" key="2">
    <citation type="submission" date="2023-01" db="EMBL/GenBank/DDBJ databases">
        <title>Draft genome sequence of Litoribrevibacter albus strain NBRC 110071.</title>
        <authorList>
            <person name="Sun Q."/>
            <person name="Mori K."/>
        </authorList>
    </citation>
    <scope>NUCLEOTIDE SEQUENCE</scope>
    <source>
        <strain evidence="15">NBRC 110071</strain>
    </source>
</reference>
<keyword evidence="3 11" id="KW-0813">Transport</keyword>
<dbReference type="RefSeq" id="WP_284379563.1">
    <property type="nucleotide sequence ID" value="NZ_BSNM01000006.1"/>
</dbReference>
<organism evidence="15 16">
    <name type="scientific">Litoribrevibacter albus</name>
    <dbReference type="NCBI Taxonomy" id="1473156"/>
    <lineage>
        <taxon>Bacteria</taxon>
        <taxon>Pseudomonadati</taxon>
        <taxon>Pseudomonadota</taxon>
        <taxon>Gammaproteobacteria</taxon>
        <taxon>Oceanospirillales</taxon>
        <taxon>Oceanospirillaceae</taxon>
        <taxon>Litoribrevibacter</taxon>
    </lineage>
</organism>
<evidence type="ECO:0000313" key="15">
    <source>
        <dbReference type="EMBL" id="GLQ30530.1"/>
    </source>
</evidence>
<comment type="subcellular location">
    <subcellularLocation>
        <location evidence="1 11">Cell outer membrane</location>
        <topology evidence="1 11">Multi-pass membrane protein</topology>
    </subcellularLocation>
</comment>
<protein>
    <submittedName>
        <fullName evidence="15">Ligand-gated channel protein</fullName>
    </submittedName>
</protein>
<evidence type="ECO:0000256" key="4">
    <source>
        <dbReference type="ARBA" id="ARBA00022452"/>
    </source>
</evidence>
<evidence type="ECO:0000256" key="6">
    <source>
        <dbReference type="ARBA" id="ARBA00022729"/>
    </source>
</evidence>
<reference evidence="15" key="1">
    <citation type="journal article" date="2014" name="Int. J. Syst. Evol. Microbiol.">
        <title>Complete genome sequence of Corynebacterium casei LMG S-19264T (=DSM 44701T), isolated from a smear-ripened cheese.</title>
        <authorList>
            <consortium name="US DOE Joint Genome Institute (JGI-PGF)"/>
            <person name="Walter F."/>
            <person name="Albersmeier A."/>
            <person name="Kalinowski J."/>
            <person name="Ruckert C."/>
        </authorList>
    </citation>
    <scope>NUCLEOTIDE SEQUENCE</scope>
    <source>
        <strain evidence="15">NBRC 110071</strain>
    </source>
</reference>
<sequence length="656" mass="73328">MISHAEQPSGDVFDQLEEEIKWLQEEVYVTTATKTRETLKKSGSTISVITAEDLKAMGARTLYDALKRLPGFGVSQFNMGMSSVEVRGVKTDFAEKVLFLINGHPINSNLANGGANSAFNEFIVDDIRHVEVIRGPGSALYGTNAFVAVINIITKQAEDISGTDITAGVGSDDTKKANVQFGHQSDNFSLAGNFHASDTHGFDEYVRSDSIGQADNVDYWQKRYEGSLNFQAGDVSGQARYLRRESGSYLGANNVLSNKSDQEYIDYFFELAYSKALSTQFNFNIKTYFDHFQFDNTWELMPAGSDGFPDGFIVRSPVKHDMTGIETQVDLQLTEQNKVLIGAMYERQSQYDVAFWSNDGTGSLVDVSEDRNWNGSHNRDINAVYFQDIWDALDSLRFILGVRYDHYSDFGDTWNPRASVTWSVKENLRVIASYGSAFRAPTFGELYNINNPSVVGNPNVNPEEIQTYEIGIRGELSRKSSYGITYFENKIEDLIAPRPTETAVNTSDNVGELKVTGVELEMSQRLPDGSVLSGNYTYQHPINQVSNERVADVPLHRANVSFNYFISERVSLYTSAMYKGETIRASGDSRDDVDDYITVDLALLVQNVLIENLEVKASAYNLFNTDYQDPSPMDVMISDYPKNGVNLMLEATYTLD</sequence>
<evidence type="ECO:0000259" key="13">
    <source>
        <dbReference type="Pfam" id="PF00593"/>
    </source>
</evidence>
<evidence type="ECO:0000256" key="7">
    <source>
        <dbReference type="ARBA" id="ARBA00023077"/>
    </source>
</evidence>
<dbReference type="Gene3D" id="2.40.170.20">
    <property type="entry name" value="TonB-dependent receptor, beta-barrel domain"/>
    <property type="match status" value="1"/>
</dbReference>
<evidence type="ECO:0000256" key="12">
    <source>
        <dbReference type="RuleBase" id="RU003357"/>
    </source>
</evidence>
<dbReference type="GO" id="GO:0044718">
    <property type="term" value="P:siderophore transmembrane transport"/>
    <property type="evidence" value="ECO:0007669"/>
    <property type="project" value="TreeGrafter"/>
</dbReference>
<dbReference type="GO" id="GO:0015344">
    <property type="term" value="F:siderophore uptake transmembrane transporter activity"/>
    <property type="evidence" value="ECO:0007669"/>
    <property type="project" value="TreeGrafter"/>
</dbReference>
<dbReference type="PROSITE" id="PS52016">
    <property type="entry name" value="TONB_DEPENDENT_REC_3"/>
    <property type="match status" value="1"/>
</dbReference>
<evidence type="ECO:0000256" key="2">
    <source>
        <dbReference type="ARBA" id="ARBA00008143"/>
    </source>
</evidence>
<keyword evidence="16" id="KW-1185">Reference proteome</keyword>
<feature type="domain" description="TonB-dependent receptor plug" evidence="14">
    <location>
        <begin position="39"/>
        <end position="147"/>
    </location>
</feature>
<dbReference type="CDD" id="cd01347">
    <property type="entry name" value="ligand_gated_channel"/>
    <property type="match status" value="1"/>
</dbReference>